<dbReference type="PANTHER" id="PTHR30404">
    <property type="entry name" value="N-ACETYLMURAMOYL-L-ALANINE AMIDASE"/>
    <property type="match status" value="1"/>
</dbReference>
<feature type="domain" description="MurNAc-LAA" evidence="2">
    <location>
        <begin position="64"/>
        <end position="180"/>
    </location>
</feature>
<dbReference type="CDD" id="cd02696">
    <property type="entry name" value="MurNAc-LAA"/>
    <property type="match status" value="1"/>
</dbReference>
<dbReference type="SUPFAM" id="SSF47090">
    <property type="entry name" value="PGBD-like"/>
    <property type="match status" value="1"/>
</dbReference>
<evidence type="ECO:0000259" key="2">
    <source>
        <dbReference type="SMART" id="SM00646"/>
    </source>
</evidence>
<dbReference type="GO" id="GO:0030288">
    <property type="term" value="C:outer membrane-bounded periplasmic space"/>
    <property type="evidence" value="ECO:0007669"/>
    <property type="project" value="TreeGrafter"/>
</dbReference>
<dbReference type="Pfam" id="PF01520">
    <property type="entry name" value="Amidase_3"/>
    <property type="match status" value="1"/>
</dbReference>
<dbReference type="RefSeq" id="WP_168006927.1">
    <property type="nucleotide sequence ID" value="NZ_JAATHJ010000013.1"/>
</dbReference>
<dbReference type="Gene3D" id="1.10.101.10">
    <property type="entry name" value="PGBD-like superfamily/PGBD"/>
    <property type="match status" value="1"/>
</dbReference>
<name>A0A969PYL3_9BACI</name>
<dbReference type="Gene3D" id="3.40.630.40">
    <property type="entry name" value="Zn-dependent exopeptidases"/>
    <property type="match status" value="1"/>
</dbReference>
<keyword evidence="1" id="KW-0378">Hydrolase</keyword>
<evidence type="ECO:0000256" key="1">
    <source>
        <dbReference type="ARBA" id="ARBA00022801"/>
    </source>
</evidence>
<dbReference type="InterPro" id="IPR036365">
    <property type="entry name" value="PGBD-like_sf"/>
</dbReference>
<dbReference type="PANTHER" id="PTHR30404:SF0">
    <property type="entry name" value="N-ACETYLMURAMOYL-L-ALANINE AMIDASE AMIC"/>
    <property type="match status" value="1"/>
</dbReference>
<protein>
    <recommendedName>
        <fullName evidence="2">MurNAc-LAA domain-containing protein</fullName>
    </recommendedName>
</protein>
<dbReference type="InterPro" id="IPR002477">
    <property type="entry name" value="Peptidoglycan-bd-like"/>
</dbReference>
<organism evidence="3 4">
    <name type="scientific">Alkalicoccus luteus</name>
    <dbReference type="NCBI Taxonomy" id="1237094"/>
    <lineage>
        <taxon>Bacteria</taxon>
        <taxon>Bacillati</taxon>
        <taxon>Bacillota</taxon>
        <taxon>Bacilli</taxon>
        <taxon>Bacillales</taxon>
        <taxon>Bacillaceae</taxon>
        <taxon>Alkalicoccus</taxon>
    </lineage>
</organism>
<dbReference type="InterPro" id="IPR036366">
    <property type="entry name" value="PGBDSf"/>
</dbReference>
<dbReference type="AlphaFoldDB" id="A0A969PYL3"/>
<dbReference type="InterPro" id="IPR050695">
    <property type="entry name" value="N-acetylmuramoyl_amidase_3"/>
</dbReference>
<evidence type="ECO:0000313" key="3">
    <source>
        <dbReference type="EMBL" id="NJP37937.1"/>
    </source>
</evidence>
<gene>
    <name evidence="3" type="ORF">HCN83_10095</name>
</gene>
<dbReference type="SUPFAM" id="SSF53187">
    <property type="entry name" value="Zn-dependent exopeptidases"/>
    <property type="match status" value="1"/>
</dbReference>
<reference evidence="3 4" key="1">
    <citation type="submission" date="2020-03" db="EMBL/GenBank/DDBJ databases">
        <title>Assessment of the enzymatic potential of alkaline-tolerant lipase obtained from Bacillus luteus H11 (technogenic soil) for the bioremediation of saline soils contaminated with petroleum substances.</title>
        <authorList>
            <person name="Kalwasinska A."/>
        </authorList>
    </citation>
    <scope>NUCLEOTIDE SEQUENCE [LARGE SCALE GENOMIC DNA]</scope>
    <source>
        <strain evidence="3 4">H11</strain>
    </source>
</reference>
<dbReference type="InterPro" id="IPR002508">
    <property type="entry name" value="MurNAc-LAA_cat"/>
</dbReference>
<sequence length="361" mass="38699">MAKVYLDPGHGGHDPGAVGNGLREKDLVLQIALKTRAILQNQYNGATVRMSRTTDTFVGLNARAQDAVNWGADLFCSIHLNGAAAAANGTETFKHPSSTASRPAQRNLHDAILGAMRRLDSTVSNRGLKDGNFAVLRGTYTRMLSVLTEALFITNTRDANLLKRSGTLDRIAEAHAEGIAKTLGLSRKSGSSGGSGGSAPRYGPNNESFASYHSEWWGAEGEHIRAIQRLLQLAKELPLGSADGRFGQVTLDAVRSFQDKHNLSSAGQNFYGVPGPKTTAKLAEVSNTTDGLPGDMVRVTADRVNYRSRANWDDSAVAGSVSKGESFTIVRRAIMSNGSDLYQIKSGNFISVHPNFVEVVK</sequence>
<evidence type="ECO:0000313" key="4">
    <source>
        <dbReference type="Proteomes" id="UP000752012"/>
    </source>
</evidence>
<dbReference type="EMBL" id="JAATHJ010000013">
    <property type="protein sequence ID" value="NJP37937.1"/>
    <property type="molecule type" value="Genomic_DNA"/>
</dbReference>
<keyword evidence="4" id="KW-1185">Reference proteome</keyword>
<comment type="caution">
    <text evidence="3">The sequence shown here is derived from an EMBL/GenBank/DDBJ whole genome shotgun (WGS) entry which is preliminary data.</text>
</comment>
<dbReference type="Pfam" id="PF01471">
    <property type="entry name" value="PG_binding_1"/>
    <property type="match status" value="1"/>
</dbReference>
<accession>A0A969PYL3</accession>
<dbReference type="SMART" id="SM00646">
    <property type="entry name" value="Ami_3"/>
    <property type="match status" value="1"/>
</dbReference>
<dbReference type="GO" id="GO:0008745">
    <property type="term" value="F:N-acetylmuramoyl-L-alanine amidase activity"/>
    <property type="evidence" value="ECO:0007669"/>
    <property type="project" value="InterPro"/>
</dbReference>
<dbReference type="Proteomes" id="UP000752012">
    <property type="component" value="Unassembled WGS sequence"/>
</dbReference>
<proteinExistence type="predicted"/>
<dbReference type="GO" id="GO:0009253">
    <property type="term" value="P:peptidoglycan catabolic process"/>
    <property type="evidence" value="ECO:0007669"/>
    <property type="project" value="InterPro"/>
</dbReference>